<gene>
    <name evidence="2" type="ORF">B0H66DRAFT_547417</name>
</gene>
<keyword evidence="1" id="KW-0732">Signal</keyword>
<organism evidence="2 3">
    <name type="scientific">Apodospora peruviana</name>
    <dbReference type="NCBI Taxonomy" id="516989"/>
    <lineage>
        <taxon>Eukaryota</taxon>
        <taxon>Fungi</taxon>
        <taxon>Dikarya</taxon>
        <taxon>Ascomycota</taxon>
        <taxon>Pezizomycotina</taxon>
        <taxon>Sordariomycetes</taxon>
        <taxon>Sordariomycetidae</taxon>
        <taxon>Sordariales</taxon>
        <taxon>Lasiosphaeriaceae</taxon>
        <taxon>Apodospora</taxon>
    </lineage>
</organism>
<keyword evidence="3" id="KW-1185">Reference proteome</keyword>
<evidence type="ECO:0000313" key="2">
    <source>
        <dbReference type="EMBL" id="KAK3325122.1"/>
    </source>
</evidence>
<dbReference type="Proteomes" id="UP001283341">
    <property type="component" value="Unassembled WGS sequence"/>
</dbReference>
<sequence>MAACRVMDGTIIMWWICTVSLQCGPLVAWGKLQTSGPTNADLGVPVKPGTSCSLSLNGGFCLESSASKESRASSTVCMDFLSRRSVVLECDTLILSVPHVTI</sequence>
<evidence type="ECO:0000313" key="3">
    <source>
        <dbReference type="Proteomes" id="UP001283341"/>
    </source>
</evidence>
<dbReference type="EMBL" id="JAUEDM010000002">
    <property type="protein sequence ID" value="KAK3325122.1"/>
    <property type="molecule type" value="Genomic_DNA"/>
</dbReference>
<comment type="caution">
    <text evidence="2">The sequence shown here is derived from an EMBL/GenBank/DDBJ whole genome shotgun (WGS) entry which is preliminary data.</text>
</comment>
<evidence type="ECO:0000256" key="1">
    <source>
        <dbReference type="SAM" id="SignalP"/>
    </source>
</evidence>
<feature type="chain" id="PRO_5041973548" description="Secreted protein" evidence="1">
    <location>
        <begin position="29"/>
        <end position="102"/>
    </location>
</feature>
<name>A0AAE0II30_9PEZI</name>
<evidence type="ECO:0008006" key="4">
    <source>
        <dbReference type="Google" id="ProtNLM"/>
    </source>
</evidence>
<reference evidence="2" key="1">
    <citation type="journal article" date="2023" name="Mol. Phylogenet. Evol.">
        <title>Genome-scale phylogeny and comparative genomics of the fungal order Sordariales.</title>
        <authorList>
            <person name="Hensen N."/>
            <person name="Bonometti L."/>
            <person name="Westerberg I."/>
            <person name="Brannstrom I.O."/>
            <person name="Guillou S."/>
            <person name="Cros-Aarteil S."/>
            <person name="Calhoun S."/>
            <person name="Haridas S."/>
            <person name="Kuo A."/>
            <person name="Mondo S."/>
            <person name="Pangilinan J."/>
            <person name="Riley R."/>
            <person name="LaButti K."/>
            <person name="Andreopoulos B."/>
            <person name="Lipzen A."/>
            <person name="Chen C."/>
            <person name="Yan M."/>
            <person name="Daum C."/>
            <person name="Ng V."/>
            <person name="Clum A."/>
            <person name="Steindorff A."/>
            <person name="Ohm R.A."/>
            <person name="Martin F."/>
            <person name="Silar P."/>
            <person name="Natvig D.O."/>
            <person name="Lalanne C."/>
            <person name="Gautier V."/>
            <person name="Ament-Velasquez S.L."/>
            <person name="Kruys A."/>
            <person name="Hutchinson M.I."/>
            <person name="Powell A.J."/>
            <person name="Barry K."/>
            <person name="Miller A.N."/>
            <person name="Grigoriev I.V."/>
            <person name="Debuchy R."/>
            <person name="Gladieux P."/>
            <person name="Hiltunen Thoren M."/>
            <person name="Johannesson H."/>
        </authorList>
    </citation>
    <scope>NUCLEOTIDE SEQUENCE</scope>
    <source>
        <strain evidence="2">CBS 118394</strain>
    </source>
</reference>
<protein>
    <recommendedName>
        <fullName evidence="4">Secreted protein</fullName>
    </recommendedName>
</protein>
<accession>A0AAE0II30</accession>
<dbReference type="AlphaFoldDB" id="A0AAE0II30"/>
<feature type="signal peptide" evidence="1">
    <location>
        <begin position="1"/>
        <end position="28"/>
    </location>
</feature>
<proteinExistence type="predicted"/>
<reference evidence="2" key="2">
    <citation type="submission" date="2023-06" db="EMBL/GenBank/DDBJ databases">
        <authorList>
            <consortium name="Lawrence Berkeley National Laboratory"/>
            <person name="Haridas S."/>
            <person name="Hensen N."/>
            <person name="Bonometti L."/>
            <person name="Westerberg I."/>
            <person name="Brannstrom I.O."/>
            <person name="Guillou S."/>
            <person name="Cros-Aarteil S."/>
            <person name="Calhoun S."/>
            <person name="Kuo A."/>
            <person name="Mondo S."/>
            <person name="Pangilinan J."/>
            <person name="Riley R."/>
            <person name="Labutti K."/>
            <person name="Andreopoulos B."/>
            <person name="Lipzen A."/>
            <person name="Chen C."/>
            <person name="Yanf M."/>
            <person name="Daum C."/>
            <person name="Ng V."/>
            <person name="Clum A."/>
            <person name="Steindorff A."/>
            <person name="Ohm R."/>
            <person name="Martin F."/>
            <person name="Silar P."/>
            <person name="Natvig D."/>
            <person name="Lalanne C."/>
            <person name="Gautier V."/>
            <person name="Ament-Velasquez S.L."/>
            <person name="Kruys A."/>
            <person name="Hutchinson M.I."/>
            <person name="Powell A.J."/>
            <person name="Barry K."/>
            <person name="Miller A.N."/>
            <person name="Grigoriev I.V."/>
            <person name="Debuchy R."/>
            <person name="Gladieux P."/>
            <person name="Thoren M.H."/>
            <person name="Johannesson H."/>
        </authorList>
    </citation>
    <scope>NUCLEOTIDE SEQUENCE</scope>
    <source>
        <strain evidence="2">CBS 118394</strain>
    </source>
</reference>